<dbReference type="GO" id="GO:0005634">
    <property type="term" value="C:nucleus"/>
    <property type="evidence" value="ECO:0007669"/>
    <property type="project" value="TreeGrafter"/>
</dbReference>
<dbReference type="GO" id="GO:0006508">
    <property type="term" value="P:proteolysis"/>
    <property type="evidence" value="ECO:0007669"/>
    <property type="project" value="UniProtKB-KW"/>
</dbReference>
<keyword evidence="2" id="KW-0645">Protease</keyword>
<reference evidence="7" key="1">
    <citation type="submission" date="2013-06" db="EMBL/GenBank/DDBJ databases">
        <authorList>
            <person name="Zhao Q."/>
        </authorList>
    </citation>
    <scope>NUCLEOTIDE SEQUENCE</scope>
    <source>
        <strain evidence="7">cv. W1943</strain>
    </source>
</reference>
<accession>A0A0E0QDZ2</accession>
<dbReference type="HOGENOM" id="CLU_2007706_0_0_1"/>
<proteinExistence type="inferred from homology"/>
<dbReference type="EnsemblPlants" id="ORUFI08G02240.1">
    <property type="protein sequence ID" value="ORUFI08G02240.1"/>
    <property type="gene ID" value="ORUFI08G02240"/>
</dbReference>
<evidence type="ECO:0000259" key="5">
    <source>
        <dbReference type="PROSITE" id="PS50600"/>
    </source>
</evidence>
<name>A0A0E0QDZ2_ORYRU</name>
<protein>
    <recommendedName>
        <fullName evidence="5">Ubiquitin-like protease family profile domain-containing protein</fullName>
    </recommendedName>
</protein>
<evidence type="ECO:0000256" key="4">
    <source>
        <dbReference type="ARBA" id="ARBA00022807"/>
    </source>
</evidence>
<comment type="similarity">
    <text evidence="1">Belongs to the peptidase C48 family.</text>
</comment>
<dbReference type="GO" id="GO:0016929">
    <property type="term" value="F:deSUMOylase activity"/>
    <property type="evidence" value="ECO:0007669"/>
    <property type="project" value="TreeGrafter"/>
</dbReference>
<keyword evidence="3" id="KW-0378">Hydrolase</keyword>
<dbReference type="InterPro" id="IPR038765">
    <property type="entry name" value="Papain-like_cys_pep_sf"/>
</dbReference>
<dbReference type="Pfam" id="PF02902">
    <property type="entry name" value="Peptidase_C48"/>
    <property type="match status" value="1"/>
</dbReference>
<dbReference type="Gramene" id="ORUFI08G02240.1">
    <property type="protein sequence ID" value="ORUFI08G02240.1"/>
    <property type="gene ID" value="ORUFI08G02240"/>
</dbReference>
<organism evidence="6 7">
    <name type="scientific">Oryza rufipogon</name>
    <name type="common">Brownbeard rice</name>
    <name type="synonym">Asian wild rice</name>
    <dbReference type="NCBI Taxonomy" id="4529"/>
    <lineage>
        <taxon>Eukaryota</taxon>
        <taxon>Viridiplantae</taxon>
        <taxon>Streptophyta</taxon>
        <taxon>Embryophyta</taxon>
        <taxon>Tracheophyta</taxon>
        <taxon>Spermatophyta</taxon>
        <taxon>Magnoliopsida</taxon>
        <taxon>Liliopsida</taxon>
        <taxon>Poales</taxon>
        <taxon>Poaceae</taxon>
        <taxon>BOP clade</taxon>
        <taxon>Oryzoideae</taxon>
        <taxon>Oryzeae</taxon>
        <taxon>Oryzinae</taxon>
        <taxon>Oryza</taxon>
    </lineage>
</organism>
<dbReference type="AlphaFoldDB" id="A0A0E0QDZ2"/>
<evidence type="ECO:0000256" key="1">
    <source>
        <dbReference type="ARBA" id="ARBA00005234"/>
    </source>
</evidence>
<keyword evidence="7" id="KW-1185">Reference proteome</keyword>
<evidence type="ECO:0000256" key="3">
    <source>
        <dbReference type="ARBA" id="ARBA00022801"/>
    </source>
</evidence>
<dbReference type="Proteomes" id="UP000008022">
    <property type="component" value="Unassembled WGS sequence"/>
</dbReference>
<dbReference type="PANTHER" id="PTHR12606:SF155">
    <property type="entry name" value="OS04G0316900 PROTEIN"/>
    <property type="match status" value="1"/>
</dbReference>
<dbReference type="PROSITE" id="PS50600">
    <property type="entry name" value="ULP_PROTEASE"/>
    <property type="match status" value="1"/>
</dbReference>
<evidence type="ECO:0000256" key="2">
    <source>
        <dbReference type="ARBA" id="ARBA00022670"/>
    </source>
</evidence>
<keyword evidence="4" id="KW-0788">Thiol protease</keyword>
<dbReference type="InterPro" id="IPR003653">
    <property type="entry name" value="Peptidase_C48_C"/>
</dbReference>
<evidence type="ECO:0000313" key="7">
    <source>
        <dbReference type="Proteomes" id="UP000008022"/>
    </source>
</evidence>
<reference evidence="6" key="2">
    <citation type="submission" date="2015-06" db="UniProtKB">
        <authorList>
            <consortium name="EnsemblPlants"/>
        </authorList>
    </citation>
    <scope>IDENTIFICATION</scope>
</reference>
<dbReference type="GO" id="GO:0016926">
    <property type="term" value="P:protein desumoylation"/>
    <property type="evidence" value="ECO:0007669"/>
    <property type="project" value="TreeGrafter"/>
</dbReference>
<sequence length="124" mass="14765">MARDYLAFDMIFLPINIKDTHWYLAVLNAKRREVQILDSLAKPISKDRPDLRRVLLAIERGLHGIENQHPQLKHDWPDFNITEWEYNKVQKLPKHGDGWVTQTLPHDIHIIQLRKRVILTTKFL</sequence>
<dbReference type="SUPFAM" id="SSF54001">
    <property type="entry name" value="Cysteine proteinases"/>
    <property type="match status" value="1"/>
</dbReference>
<feature type="domain" description="Ubiquitin-like protease family profile" evidence="5">
    <location>
        <begin position="1"/>
        <end position="124"/>
    </location>
</feature>
<dbReference type="PANTHER" id="PTHR12606">
    <property type="entry name" value="SENTRIN/SUMO-SPECIFIC PROTEASE"/>
    <property type="match status" value="1"/>
</dbReference>
<evidence type="ECO:0000313" key="6">
    <source>
        <dbReference type="EnsemblPlants" id="ORUFI08G02240.1"/>
    </source>
</evidence>
<dbReference type="Gene3D" id="3.40.395.10">
    <property type="entry name" value="Adenoviral Proteinase, Chain A"/>
    <property type="match status" value="1"/>
</dbReference>